<dbReference type="CDD" id="cd07247">
    <property type="entry name" value="SgaA_N_like"/>
    <property type="match status" value="2"/>
</dbReference>
<dbReference type="AlphaFoldDB" id="A0A3N0E594"/>
<dbReference type="EMBL" id="RJMB01000019">
    <property type="protein sequence ID" value="RNL83000.1"/>
    <property type="molecule type" value="Genomic_DNA"/>
</dbReference>
<dbReference type="InterPro" id="IPR052164">
    <property type="entry name" value="Anthracycline_SecMetBiosynth"/>
</dbReference>
<dbReference type="OrthoDB" id="9793039at2"/>
<dbReference type="SUPFAM" id="SSF54593">
    <property type="entry name" value="Glyoxalase/Bleomycin resistance protein/Dihydroxybiphenyl dioxygenase"/>
    <property type="match status" value="2"/>
</dbReference>
<comment type="caution">
    <text evidence="2">The sequence shown here is derived from an EMBL/GenBank/DDBJ whole genome shotgun (WGS) entry which is preliminary data.</text>
</comment>
<dbReference type="PROSITE" id="PS51819">
    <property type="entry name" value="VOC"/>
    <property type="match status" value="2"/>
</dbReference>
<evidence type="ECO:0000259" key="1">
    <source>
        <dbReference type="PROSITE" id="PS51819"/>
    </source>
</evidence>
<reference evidence="2 3" key="1">
    <citation type="submission" date="2018-11" db="EMBL/GenBank/DDBJ databases">
        <title>The genome draft of YIM 96095.</title>
        <authorList>
            <person name="Tang S.-K."/>
            <person name="Chunyu W.-X."/>
            <person name="Feng Y.-Z."/>
        </authorList>
    </citation>
    <scope>NUCLEOTIDE SEQUENCE [LARGE SCALE GENOMIC DNA]</scope>
    <source>
        <strain evidence="2 3">YIM 96095</strain>
    </source>
</reference>
<dbReference type="Pfam" id="PF00903">
    <property type="entry name" value="Glyoxalase"/>
    <property type="match status" value="2"/>
</dbReference>
<dbReference type="Proteomes" id="UP000269198">
    <property type="component" value="Unassembled WGS sequence"/>
</dbReference>
<dbReference type="Gene3D" id="3.10.180.10">
    <property type="entry name" value="2,3-Dihydroxybiphenyl 1,2-Dioxygenase, domain 1"/>
    <property type="match status" value="2"/>
</dbReference>
<proteinExistence type="predicted"/>
<dbReference type="PANTHER" id="PTHR33993:SF14">
    <property type="entry name" value="GB|AAF24581.1"/>
    <property type="match status" value="1"/>
</dbReference>
<dbReference type="PANTHER" id="PTHR33993">
    <property type="entry name" value="GLYOXALASE-RELATED"/>
    <property type="match status" value="1"/>
</dbReference>
<sequence>MTGAEAAPRLGAPIWTELLSSDIEAATGFYRGLFGWTTEVLGVELGGYRVFRKHGAAVAGAAPTTGACEDHPPAWGTYFAVRDVDTFAAMAREAGGSVTTGPVDILDLGRMAVLTDPCGAEFRVWQPGTTQGAELFNEPGALCWNELATRDPDSARRFYTRMFGWGVKEYPVGDATGSYTEWCIDSTPVGGLLPMAADHWPPDVPPHWTVYFAVADCDAAVGRAAELGGEVVVEPFDARPGRVAVVGDPTGARFSVIALDRDMALAG</sequence>
<protein>
    <submittedName>
        <fullName evidence="2">VOC family protein</fullName>
    </submittedName>
</protein>
<dbReference type="InterPro" id="IPR029068">
    <property type="entry name" value="Glyas_Bleomycin-R_OHBP_Dase"/>
</dbReference>
<dbReference type="InterPro" id="IPR004360">
    <property type="entry name" value="Glyas_Fos-R_dOase_dom"/>
</dbReference>
<evidence type="ECO:0000313" key="2">
    <source>
        <dbReference type="EMBL" id="RNL83000.1"/>
    </source>
</evidence>
<evidence type="ECO:0000313" key="3">
    <source>
        <dbReference type="Proteomes" id="UP000269198"/>
    </source>
</evidence>
<gene>
    <name evidence="2" type="ORF">EFW17_17425</name>
</gene>
<dbReference type="InterPro" id="IPR037523">
    <property type="entry name" value="VOC_core"/>
</dbReference>
<feature type="domain" description="VOC" evidence="1">
    <location>
        <begin position="141"/>
        <end position="259"/>
    </location>
</feature>
<feature type="domain" description="VOC" evidence="1">
    <location>
        <begin position="12"/>
        <end position="127"/>
    </location>
</feature>
<dbReference type="RefSeq" id="WP_123202477.1">
    <property type="nucleotide sequence ID" value="NZ_RJMB01000019.1"/>
</dbReference>
<keyword evidence="3" id="KW-1185">Reference proteome</keyword>
<name>A0A3N0E594_9ACTN</name>
<accession>A0A3N0E594</accession>
<organism evidence="2 3">
    <name type="scientific">Halostreptopolyspora alba</name>
    <dbReference type="NCBI Taxonomy" id="2487137"/>
    <lineage>
        <taxon>Bacteria</taxon>
        <taxon>Bacillati</taxon>
        <taxon>Actinomycetota</taxon>
        <taxon>Actinomycetes</taxon>
        <taxon>Streptosporangiales</taxon>
        <taxon>Nocardiopsidaceae</taxon>
        <taxon>Halostreptopolyspora</taxon>
    </lineage>
</organism>